<accession>A0ABT9UUS1</accession>
<dbReference type="Proteomes" id="UP001228504">
    <property type="component" value="Unassembled WGS sequence"/>
</dbReference>
<comment type="caution">
    <text evidence="2">The sequence shown here is derived from an EMBL/GenBank/DDBJ whole genome shotgun (WGS) entry which is preliminary data.</text>
</comment>
<evidence type="ECO:0000256" key="1">
    <source>
        <dbReference type="SAM" id="Phobius"/>
    </source>
</evidence>
<feature type="transmembrane region" description="Helical" evidence="1">
    <location>
        <begin position="39"/>
        <end position="64"/>
    </location>
</feature>
<evidence type="ECO:0000313" key="2">
    <source>
        <dbReference type="EMBL" id="MDQ0150026.1"/>
    </source>
</evidence>
<dbReference type="RefSeq" id="WP_307486317.1">
    <property type="nucleotide sequence ID" value="NZ_JAUSUF010000006.1"/>
</dbReference>
<keyword evidence="1" id="KW-0472">Membrane</keyword>
<protein>
    <submittedName>
        <fullName evidence="2">Uncharacterized protein</fullName>
    </submittedName>
</protein>
<keyword evidence="1" id="KW-1133">Transmembrane helix</keyword>
<dbReference type="EMBL" id="JAUSUF010000006">
    <property type="protein sequence ID" value="MDQ0150026.1"/>
    <property type="molecule type" value="Genomic_DNA"/>
</dbReference>
<organism evidence="2 3">
    <name type="scientific">Eubacterium multiforme</name>
    <dbReference type="NCBI Taxonomy" id="83339"/>
    <lineage>
        <taxon>Bacteria</taxon>
        <taxon>Bacillati</taxon>
        <taxon>Bacillota</taxon>
        <taxon>Clostridia</taxon>
        <taxon>Eubacteriales</taxon>
        <taxon>Eubacteriaceae</taxon>
        <taxon>Eubacterium</taxon>
    </lineage>
</organism>
<feature type="transmembrane region" description="Helical" evidence="1">
    <location>
        <begin position="76"/>
        <end position="102"/>
    </location>
</feature>
<name>A0ABT9UUS1_9FIRM</name>
<keyword evidence="1" id="KW-0812">Transmembrane</keyword>
<reference evidence="2 3" key="1">
    <citation type="submission" date="2023-07" db="EMBL/GenBank/DDBJ databases">
        <title>Genomic Encyclopedia of Type Strains, Phase IV (KMG-IV): sequencing the most valuable type-strain genomes for metagenomic binning, comparative biology and taxonomic classification.</title>
        <authorList>
            <person name="Goeker M."/>
        </authorList>
    </citation>
    <scope>NUCLEOTIDE SEQUENCE [LARGE SCALE GENOMIC DNA]</scope>
    <source>
        <strain evidence="2 3">DSM 20694</strain>
    </source>
</reference>
<proteinExistence type="predicted"/>
<evidence type="ECO:0000313" key="3">
    <source>
        <dbReference type="Proteomes" id="UP001228504"/>
    </source>
</evidence>
<feature type="transmembrane region" description="Helical" evidence="1">
    <location>
        <begin position="7"/>
        <end position="27"/>
    </location>
</feature>
<gene>
    <name evidence="2" type="ORF">J2S18_001962</name>
</gene>
<sequence>MKKKIFIINCITLFLIIIVYKILEYILKLNKLVLLNWVNFIFVSIFTILVFSILIQIIIFLYKIMRKSNDKTSTRILCKIGISLIVLSIGIYIFIGFVLYAFTDPEHIVEKDGKKMVAVVDSFLQVKVEYYDYINPFVRDNKLRIYEDYGNGGYDPFDSKEYDPYDSKIDSNEKITPKRITYYNDNEEIIKEIEK</sequence>
<keyword evidence="3" id="KW-1185">Reference proteome</keyword>